<dbReference type="AlphaFoldDB" id="A0A2A4FE72"/>
<dbReference type="SMART" id="SM00882">
    <property type="entry name" value="CoA_trans"/>
    <property type="match status" value="1"/>
</dbReference>
<reference evidence="2 3" key="1">
    <citation type="submission" date="2017-01" db="EMBL/GenBank/DDBJ databases">
        <title>Whole-Genome Shotgun Sequencing of Two beta-Proteobacterial Species in Search of the Bulgecin Biosynthetic Cluster.</title>
        <authorList>
            <person name="Horsman M.E."/>
            <person name="Marous D.R."/>
            <person name="Li R."/>
            <person name="Oliver R.A."/>
            <person name="Byun B."/>
            <person name="Emrich S.J."/>
            <person name="Boggess B."/>
            <person name="Townsend C.A."/>
            <person name="Mobashery S."/>
        </authorList>
    </citation>
    <scope>NUCLEOTIDE SEQUENCE [LARGE SCALE GENOMIC DNA]</scope>
    <source>
        <strain evidence="2 3">ATCC 31433</strain>
    </source>
</reference>
<organism evidence="2 3">
    <name type="scientific">Burkholderia ubonensis subsp. mesacidophila</name>
    <dbReference type="NCBI Taxonomy" id="265293"/>
    <lineage>
        <taxon>Bacteria</taxon>
        <taxon>Pseudomonadati</taxon>
        <taxon>Pseudomonadota</taxon>
        <taxon>Betaproteobacteria</taxon>
        <taxon>Burkholderiales</taxon>
        <taxon>Burkholderiaceae</taxon>
        <taxon>Burkholderia</taxon>
        <taxon>Burkholderia cepacia complex</taxon>
    </lineage>
</organism>
<dbReference type="InterPro" id="IPR037171">
    <property type="entry name" value="NagB/RpiA_transferase-like"/>
</dbReference>
<gene>
    <name evidence="2" type="ORF">BZL54_18985</name>
</gene>
<dbReference type="GO" id="GO:0008410">
    <property type="term" value="F:CoA-transferase activity"/>
    <property type="evidence" value="ECO:0007669"/>
    <property type="project" value="InterPro"/>
</dbReference>
<accession>A0A2A4FE72</accession>
<proteinExistence type="predicted"/>
<dbReference type="PANTHER" id="PTHR13707:SF60">
    <property type="entry name" value="ACETATE COA-TRANSFERASE SUBUNIT ALPHA"/>
    <property type="match status" value="1"/>
</dbReference>
<dbReference type="RefSeq" id="WP_084910226.1">
    <property type="nucleotide sequence ID" value="NZ_CP020739.1"/>
</dbReference>
<name>A0A2A4FE72_9BURK</name>
<evidence type="ECO:0000313" key="3">
    <source>
        <dbReference type="Proteomes" id="UP000217994"/>
    </source>
</evidence>
<protein>
    <submittedName>
        <fullName evidence="2">3-oxoadipate CoA-transferase</fullName>
    </submittedName>
</protein>
<comment type="caution">
    <text evidence="2">The sequence shown here is derived from an EMBL/GenBank/DDBJ whole genome shotgun (WGS) entry which is preliminary data.</text>
</comment>
<dbReference type="GeneID" id="69003297"/>
<dbReference type="NCBIfam" id="TIGR02429">
    <property type="entry name" value="pcaI_scoA_fam"/>
    <property type="match status" value="1"/>
</dbReference>
<keyword evidence="1 2" id="KW-0808">Transferase</keyword>
<sequence>MINKFVSRAVDALADVTDGAVILVSGFGDPGMPFGLVEALVELGPRNLTIVSNNAGRALEGVAMLLKRGQVSKMICAYPRRTGSFVFEERYARGEVELELVPQGTLSERIRAAKAGIAGFYTPTAVDTVLAAGKEVREINGQRCLLEYPLHADFALIRAHLADRWGNLVYQAAQRNFGPVMAGAARRTIAEVDRMVALGELDPEAVVTPGIYVDQVVTL</sequence>
<dbReference type="InterPro" id="IPR012792">
    <property type="entry name" value="3-oxoacid_CoA-transf_A"/>
</dbReference>
<dbReference type="Pfam" id="PF01144">
    <property type="entry name" value="CoA_trans"/>
    <property type="match status" value="1"/>
</dbReference>
<dbReference type="SUPFAM" id="SSF100950">
    <property type="entry name" value="NagB/RpiA/CoA transferase-like"/>
    <property type="match status" value="1"/>
</dbReference>
<evidence type="ECO:0000313" key="2">
    <source>
        <dbReference type="EMBL" id="PCE30726.1"/>
    </source>
</evidence>
<dbReference type="Gene3D" id="3.40.1080.10">
    <property type="entry name" value="Glutaconate Coenzyme A-transferase"/>
    <property type="match status" value="1"/>
</dbReference>
<dbReference type="EMBL" id="MTZU01000056">
    <property type="protein sequence ID" value="PCE30726.1"/>
    <property type="molecule type" value="Genomic_DNA"/>
</dbReference>
<dbReference type="PANTHER" id="PTHR13707">
    <property type="entry name" value="KETOACID-COENZYME A TRANSFERASE"/>
    <property type="match status" value="1"/>
</dbReference>
<evidence type="ECO:0000256" key="1">
    <source>
        <dbReference type="ARBA" id="ARBA00022679"/>
    </source>
</evidence>
<dbReference type="Proteomes" id="UP000217994">
    <property type="component" value="Unassembled WGS sequence"/>
</dbReference>
<dbReference type="InterPro" id="IPR004165">
    <property type="entry name" value="CoA_trans_fam_I"/>
</dbReference>